<feature type="transmembrane region" description="Helical" evidence="17">
    <location>
        <begin position="390"/>
        <end position="411"/>
    </location>
</feature>
<evidence type="ECO:0000256" key="1">
    <source>
        <dbReference type="ARBA" id="ARBA00004141"/>
    </source>
</evidence>
<dbReference type="EMBL" id="SRPO01000269">
    <property type="protein sequence ID" value="KAG5935139.1"/>
    <property type="molecule type" value="Genomic_DNA"/>
</dbReference>
<feature type="domain" description="Cytochrome b5 heme-binding" evidence="18">
    <location>
        <begin position="1"/>
        <end position="85"/>
    </location>
</feature>
<evidence type="ECO:0000256" key="5">
    <source>
        <dbReference type="ARBA" id="ARBA00012019"/>
    </source>
</evidence>
<evidence type="ECO:0000259" key="18">
    <source>
        <dbReference type="PROSITE" id="PS50255"/>
    </source>
</evidence>
<dbReference type="GO" id="GO:0006665">
    <property type="term" value="P:sphingolipid metabolic process"/>
    <property type="evidence" value="ECO:0007669"/>
    <property type="project" value="UniProtKB-KW"/>
</dbReference>
<comment type="similarity">
    <text evidence="4">Belongs to the fatty acid desaturase type 1 family.</text>
</comment>
<dbReference type="PROSITE" id="PS50255">
    <property type="entry name" value="CYTOCHROME_B5_2"/>
    <property type="match status" value="1"/>
</dbReference>
<evidence type="ECO:0000256" key="11">
    <source>
        <dbReference type="ARBA" id="ARBA00022989"/>
    </source>
</evidence>
<dbReference type="AlphaFoldDB" id="A0A9P7MAC9"/>
<dbReference type="OrthoDB" id="260091at2759"/>
<keyword evidence="13" id="KW-0408">Iron</keyword>
<evidence type="ECO:0000256" key="4">
    <source>
        <dbReference type="ARBA" id="ARBA00009295"/>
    </source>
</evidence>
<evidence type="ECO:0000256" key="9">
    <source>
        <dbReference type="ARBA" id="ARBA00022723"/>
    </source>
</evidence>
<dbReference type="Proteomes" id="UP000706124">
    <property type="component" value="Unassembled WGS sequence"/>
</dbReference>
<dbReference type="SUPFAM" id="SSF55856">
    <property type="entry name" value="Cytochrome b5-like heme/steroid binding domain"/>
    <property type="match status" value="1"/>
</dbReference>
<evidence type="ECO:0000256" key="14">
    <source>
        <dbReference type="ARBA" id="ARBA00023098"/>
    </source>
</evidence>
<evidence type="ECO:0000256" key="7">
    <source>
        <dbReference type="ARBA" id="ARBA00022617"/>
    </source>
</evidence>
<evidence type="ECO:0000256" key="15">
    <source>
        <dbReference type="ARBA" id="ARBA00023136"/>
    </source>
</evidence>
<feature type="transmembrane region" description="Helical" evidence="17">
    <location>
        <begin position="454"/>
        <end position="473"/>
    </location>
</feature>
<evidence type="ECO:0000256" key="10">
    <source>
        <dbReference type="ARBA" id="ARBA00022919"/>
    </source>
</evidence>
<dbReference type="InterPro" id="IPR001199">
    <property type="entry name" value="Cyt_B5-like_heme/steroid-bd"/>
</dbReference>
<dbReference type="EC" id="1.14.19.18" evidence="5"/>
<evidence type="ECO:0000256" key="17">
    <source>
        <dbReference type="SAM" id="Phobius"/>
    </source>
</evidence>
<dbReference type="GO" id="GO:0046872">
    <property type="term" value="F:metal ion binding"/>
    <property type="evidence" value="ECO:0007669"/>
    <property type="project" value="UniProtKB-KW"/>
</dbReference>
<reference evidence="19 20" key="1">
    <citation type="journal article" date="2020" name="bioRxiv">
        <title>Whole genome comparisons of ergot fungi reveals the divergence and evolution of species within the genus Claviceps are the result of varying mechanisms driving genome evolution and host range expansion.</title>
        <authorList>
            <person name="Wyka S.A."/>
            <person name="Mondo S.J."/>
            <person name="Liu M."/>
            <person name="Dettman J."/>
            <person name="Nalam V."/>
            <person name="Broders K.D."/>
        </authorList>
    </citation>
    <scope>NUCLEOTIDE SEQUENCE [LARGE SCALE GENOMIC DNA]</scope>
    <source>
        <strain evidence="19 20">CCC 1485</strain>
    </source>
</reference>
<accession>A0A9P7MAC9</accession>
<dbReference type="GO" id="GO:0016020">
    <property type="term" value="C:membrane"/>
    <property type="evidence" value="ECO:0007669"/>
    <property type="project" value="UniProtKB-SubCell"/>
</dbReference>
<keyword evidence="11 17" id="KW-1133">Transmembrane helix</keyword>
<organism evidence="19 20">
    <name type="scientific">Claviceps pazoutovae</name>
    <dbReference type="NCBI Taxonomy" id="1649127"/>
    <lineage>
        <taxon>Eukaryota</taxon>
        <taxon>Fungi</taxon>
        <taxon>Dikarya</taxon>
        <taxon>Ascomycota</taxon>
        <taxon>Pezizomycotina</taxon>
        <taxon>Sordariomycetes</taxon>
        <taxon>Hypocreomycetidae</taxon>
        <taxon>Hypocreales</taxon>
        <taxon>Clavicipitaceae</taxon>
        <taxon>Claviceps</taxon>
    </lineage>
</organism>
<feature type="region of interest" description="Disordered" evidence="16">
    <location>
        <begin position="108"/>
        <end position="163"/>
    </location>
</feature>
<dbReference type="CDD" id="cd03506">
    <property type="entry name" value="Delta6-FADS-like"/>
    <property type="match status" value="1"/>
</dbReference>
<evidence type="ECO:0000313" key="19">
    <source>
        <dbReference type="EMBL" id="KAG5935139.1"/>
    </source>
</evidence>
<comment type="pathway">
    <text evidence="3">Sphingolipid metabolism.</text>
</comment>
<evidence type="ECO:0000256" key="13">
    <source>
        <dbReference type="ARBA" id="ARBA00023004"/>
    </source>
</evidence>
<dbReference type="PANTHER" id="PTHR19353:SF30">
    <property type="entry name" value="DELTA 8-(E)-SPHINGOLIPID DESATURASE"/>
    <property type="match status" value="1"/>
</dbReference>
<evidence type="ECO:0000256" key="3">
    <source>
        <dbReference type="ARBA" id="ARBA00004991"/>
    </source>
</evidence>
<evidence type="ECO:0000256" key="2">
    <source>
        <dbReference type="ARBA" id="ARBA00004760"/>
    </source>
</evidence>
<keyword evidence="7" id="KW-0349">Heme</keyword>
<keyword evidence="8 17" id="KW-0812">Transmembrane</keyword>
<dbReference type="InterPro" id="IPR012171">
    <property type="entry name" value="Fatty_acid_desaturase"/>
</dbReference>
<keyword evidence="10" id="KW-0746">Sphingolipid metabolism</keyword>
<feature type="transmembrane region" description="Helical" evidence="17">
    <location>
        <begin position="308"/>
        <end position="330"/>
    </location>
</feature>
<comment type="subcellular location">
    <subcellularLocation>
        <location evidence="1">Membrane</location>
        <topology evidence="1">Multi-pass membrane protein</topology>
    </subcellularLocation>
</comment>
<comment type="pathway">
    <text evidence="2">Lipid metabolism; sphingolipid metabolism.</text>
</comment>
<gene>
    <name evidence="19" type="ORF">E4U60_003316</name>
</gene>
<dbReference type="PANTHER" id="PTHR19353">
    <property type="entry name" value="FATTY ACID DESATURASE 2"/>
    <property type="match status" value="1"/>
</dbReference>
<dbReference type="InterPro" id="IPR005804">
    <property type="entry name" value="FA_desaturase_dom"/>
</dbReference>
<dbReference type="PIRSF" id="PIRSF015921">
    <property type="entry name" value="FA_sphinglp_des"/>
    <property type="match status" value="1"/>
</dbReference>
<dbReference type="Gene3D" id="3.10.120.10">
    <property type="entry name" value="Cytochrome b5-like heme/steroid binding domain"/>
    <property type="match status" value="1"/>
</dbReference>
<feature type="transmembrane region" description="Helical" evidence="17">
    <location>
        <begin position="432"/>
        <end position="448"/>
    </location>
</feature>
<dbReference type="Pfam" id="PF00487">
    <property type="entry name" value="FA_desaturase"/>
    <property type="match status" value="1"/>
</dbReference>
<evidence type="ECO:0000256" key="16">
    <source>
        <dbReference type="SAM" id="MobiDB-lite"/>
    </source>
</evidence>
<dbReference type="SMART" id="SM01117">
    <property type="entry name" value="Cyt-b5"/>
    <property type="match status" value="1"/>
</dbReference>
<keyword evidence="9" id="KW-0479">Metal-binding</keyword>
<dbReference type="GO" id="GO:0016717">
    <property type="term" value="F:oxidoreductase activity, acting on paired donors, with oxidation of a pair of donors resulting in the reduction of molecular oxygen to two molecules of water"/>
    <property type="evidence" value="ECO:0007669"/>
    <property type="project" value="TreeGrafter"/>
</dbReference>
<keyword evidence="14" id="KW-0443">Lipid metabolism</keyword>
<feature type="transmembrane region" description="Helical" evidence="17">
    <location>
        <begin position="277"/>
        <end position="296"/>
    </location>
</feature>
<protein>
    <recommendedName>
        <fullName evidence="6">Delta 8-(E)-sphingolipid desaturase</fullName>
        <ecNumber evidence="5">1.14.19.18</ecNumber>
    </recommendedName>
</protein>
<dbReference type="InterPro" id="IPR036400">
    <property type="entry name" value="Cyt_B5-like_heme/steroid_sf"/>
</dbReference>
<evidence type="ECO:0000313" key="20">
    <source>
        <dbReference type="Proteomes" id="UP000706124"/>
    </source>
</evidence>
<evidence type="ECO:0000256" key="12">
    <source>
        <dbReference type="ARBA" id="ARBA00023002"/>
    </source>
</evidence>
<name>A0A9P7MAC9_9HYPO</name>
<evidence type="ECO:0000256" key="6">
    <source>
        <dbReference type="ARBA" id="ARBA00016939"/>
    </source>
</evidence>
<sequence>MAAVDKMSRDAVLDPAMVDELIANGNTIVIFQDYVLRLNSWLAKHPGGSLAIEHMVGRDATDEITAYHSEKTLRTMKAFRIGRKPPGPWTNRTPPIRGGIYHARAQSEITPDDSDLEMEKEKESVDEGYGSAASYRSETGSPEPEHVSGRHLSSGPEPGAVPRARVGYSAADDTASISSVYEDKMDTAGSAAKCPQLALNPEEWTEWAIQEGKNVDTREYPSVDSAVQQDIASKYRQLHKRVQDAGLYQCPYIEYGKEMARYTTLFVGFVVALRAEWYMTSAICLGLFWHQIMFTAHDAGHRAITANFTVDTLIGLFIADFCCGLSMGWWKSSHNVHHLVTNQPEHDPDIQNVPLFATCPSFFKSLRSTYYQFTFVWDKVAEVVVPYQKYIYYPVMGIARFNLYLLSWIHVLSKRSFSLGSSKAWWIRPTEIGFMACYWFLFGYVLLWRTLPTWTLRVAFVLVSHIVTMPLHVQITLSHWGMSTSDLGEEESFPQRQLRTTMDVDCPAWLDFIHGGLQFQAVHHLFPRVPRHNLRKAQDMVKEFCADTGIPYSILTFVDGNKKVLNRMGEVSSQVKILVNCQKYMAATGESGLH</sequence>
<comment type="caution">
    <text evidence="19">The sequence shown here is derived from an EMBL/GenBank/DDBJ whole genome shotgun (WGS) entry which is preliminary data.</text>
</comment>
<keyword evidence="12" id="KW-0560">Oxidoreductase</keyword>
<proteinExistence type="inferred from homology"/>
<dbReference type="Pfam" id="PF00173">
    <property type="entry name" value="Cyt-b5"/>
    <property type="match status" value="1"/>
</dbReference>
<keyword evidence="15 17" id="KW-0472">Membrane</keyword>
<evidence type="ECO:0000256" key="8">
    <source>
        <dbReference type="ARBA" id="ARBA00022692"/>
    </source>
</evidence>
<keyword evidence="20" id="KW-1185">Reference proteome</keyword>